<accession>A0A5N7BYT2</accession>
<dbReference type="EMBL" id="ML735301">
    <property type="protein sequence ID" value="KAE8386990.1"/>
    <property type="molecule type" value="Genomic_DNA"/>
</dbReference>
<dbReference type="AlphaFoldDB" id="A0A5N7BYT2"/>
<dbReference type="Proteomes" id="UP000326877">
    <property type="component" value="Unassembled WGS sequence"/>
</dbReference>
<protein>
    <submittedName>
        <fullName evidence="1">Uncharacterized protein</fullName>
    </submittedName>
</protein>
<dbReference type="OrthoDB" id="3434980at2759"/>
<evidence type="ECO:0000313" key="1">
    <source>
        <dbReference type="EMBL" id="KAE8386990.1"/>
    </source>
</evidence>
<sequence>MSESRKQTLVRFTPEAFNQYDDEVTKVIKEDTGTDEFIAQPSYPPIYHPPPLTTEAINTLKSFTGVEVVILDDEE</sequence>
<name>A0A5N7BYT2_PETAA</name>
<gene>
    <name evidence="1" type="ORF">BDV23DRAFT_186770</name>
</gene>
<organism evidence="1">
    <name type="scientific">Petromyces alliaceus</name>
    <name type="common">Aspergillus alliaceus</name>
    <dbReference type="NCBI Taxonomy" id="209559"/>
    <lineage>
        <taxon>Eukaryota</taxon>
        <taxon>Fungi</taxon>
        <taxon>Dikarya</taxon>
        <taxon>Ascomycota</taxon>
        <taxon>Pezizomycotina</taxon>
        <taxon>Eurotiomycetes</taxon>
        <taxon>Eurotiomycetidae</taxon>
        <taxon>Eurotiales</taxon>
        <taxon>Aspergillaceae</taxon>
        <taxon>Aspergillus</taxon>
        <taxon>Aspergillus subgen. Circumdati</taxon>
    </lineage>
</organism>
<proteinExistence type="predicted"/>
<reference evidence="1" key="1">
    <citation type="submission" date="2019-04" db="EMBL/GenBank/DDBJ databases">
        <title>Friends and foes A comparative genomics studyof 23 Aspergillus species from section Flavi.</title>
        <authorList>
            <consortium name="DOE Joint Genome Institute"/>
            <person name="Kjaerbolling I."/>
            <person name="Vesth T."/>
            <person name="Frisvad J.C."/>
            <person name="Nybo J.L."/>
            <person name="Theobald S."/>
            <person name="Kildgaard S."/>
            <person name="Isbrandt T."/>
            <person name="Kuo A."/>
            <person name="Sato A."/>
            <person name="Lyhne E.K."/>
            <person name="Kogle M.E."/>
            <person name="Wiebenga A."/>
            <person name="Kun R.S."/>
            <person name="Lubbers R.J."/>
            <person name="Makela M.R."/>
            <person name="Barry K."/>
            <person name="Chovatia M."/>
            <person name="Clum A."/>
            <person name="Daum C."/>
            <person name="Haridas S."/>
            <person name="He G."/>
            <person name="LaButti K."/>
            <person name="Lipzen A."/>
            <person name="Mondo S."/>
            <person name="Riley R."/>
            <person name="Salamov A."/>
            <person name="Simmons B.A."/>
            <person name="Magnuson J.K."/>
            <person name="Henrissat B."/>
            <person name="Mortensen U.H."/>
            <person name="Larsen T.O."/>
            <person name="Devries R.P."/>
            <person name="Grigoriev I.V."/>
            <person name="Machida M."/>
            <person name="Baker S.E."/>
            <person name="Andersen M.R."/>
        </authorList>
    </citation>
    <scope>NUCLEOTIDE SEQUENCE [LARGE SCALE GENOMIC DNA]</scope>
    <source>
        <strain evidence="1">IBT 14317</strain>
    </source>
</reference>